<name>A0A815W4N7_ADIRI</name>
<accession>A0A815W4N7</accession>
<evidence type="ECO:0000313" key="4">
    <source>
        <dbReference type="Proteomes" id="UP000663828"/>
    </source>
</evidence>
<feature type="compositionally biased region" description="Basic residues" evidence="1">
    <location>
        <begin position="243"/>
        <end position="257"/>
    </location>
</feature>
<feature type="region of interest" description="Disordered" evidence="1">
    <location>
        <begin position="236"/>
        <end position="257"/>
    </location>
</feature>
<sequence>MAHQSMSSTAKTNCRQCAPKPVAAITSCKGCSEDFCRKHFNEHRDQLSNQLHVVINQHDNILQSLQPQAASRSNTSRVERANQLLQQIEQWKTNAIGQVMRVAKDATDTIERLFNTEIQLQKLRERTRVITKELRDQEESDSFVESDIQRWTKQLEEIKNDATRPLPFAIQPPKIEIQSIPWDSIIKIHSAPPSTKTTNRAQAPPTIFKPCHHPLHYYTSIIHFIYIVFEHNATFQEPTTPTPHRHKRIQNSRHTNK</sequence>
<proteinExistence type="predicted"/>
<evidence type="ECO:0008006" key="5">
    <source>
        <dbReference type="Google" id="ProtNLM"/>
    </source>
</evidence>
<keyword evidence="4" id="KW-1185">Reference proteome</keyword>
<protein>
    <recommendedName>
        <fullName evidence="5">B box-type domain-containing protein</fullName>
    </recommendedName>
</protein>
<organism evidence="3 4">
    <name type="scientific">Adineta ricciae</name>
    <name type="common">Rotifer</name>
    <dbReference type="NCBI Taxonomy" id="249248"/>
    <lineage>
        <taxon>Eukaryota</taxon>
        <taxon>Metazoa</taxon>
        <taxon>Spiralia</taxon>
        <taxon>Gnathifera</taxon>
        <taxon>Rotifera</taxon>
        <taxon>Eurotatoria</taxon>
        <taxon>Bdelloidea</taxon>
        <taxon>Adinetida</taxon>
        <taxon>Adinetidae</taxon>
        <taxon>Adineta</taxon>
    </lineage>
</organism>
<dbReference type="EMBL" id="CAJNOJ010000048">
    <property type="protein sequence ID" value="CAF0957621.1"/>
    <property type="molecule type" value="Genomic_DNA"/>
</dbReference>
<evidence type="ECO:0000313" key="3">
    <source>
        <dbReference type="EMBL" id="CAF1539004.1"/>
    </source>
</evidence>
<dbReference type="Proteomes" id="UP000663852">
    <property type="component" value="Unassembled WGS sequence"/>
</dbReference>
<evidence type="ECO:0000313" key="2">
    <source>
        <dbReference type="EMBL" id="CAF0957621.1"/>
    </source>
</evidence>
<comment type="caution">
    <text evidence="3">The sequence shown here is derived from an EMBL/GenBank/DDBJ whole genome shotgun (WGS) entry which is preliminary data.</text>
</comment>
<dbReference type="EMBL" id="CAJNOR010004989">
    <property type="protein sequence ID" value="CAF1539004.1"/>
    <property type="molecule type" value="Genomic_DNA"/>
</dbReference>
<dbReference type="OrthoDB" id="10027082at2759"/>
<evidence type="ECO:0000256" key="1">
    <source>
        <dbReference type="SAM" id="MobiDB-lite"/>
    </source>
</evidence>
<dbReference type="Proteomes" id="UP000663828">
    <property type="component" value="Unassembled WGS sequence"/>
</dbReference>
<gene>
    <name evidence="2" type="ORF">EDS130_LOCUS12679</name>
    <name evidence="3" type="ORF">XAT740_LOCUS42036</name>
</gene>
<reference evidence="3" key="1">
    <citation type="submission" date="2021-02" db="EMBL/GenBank/DDBJ databases">
        <authorList>
            <person name="Nowell W R."/>
        </authorList>
    </citation>
    <scope>NUCLEOTIDE SEQUENCE</scope>
</reference>
<dbReference type="AlphaFoldDB" id="A0A815W4N7"/>